<comment type="cofactor">
    <cofactor evidence="1 13">
        <name>FAD</name>
        <dbReference type="ChEBI" id="CHEBI:57692"/>
    </cofactor>
</comment>
<accession>A0A1T4RLU7</accession>
<sequence length="535" mass="58778">MRVDYLVDFRLDALPVETADYIVVGSGIAGLYTAIKAAEHGKVILLTKKGLGDTNTDHAQGGIAAVFDQEEDSPELHKADTLAAGAGLCDLEAVEVLVTEGPERVKELIAMGADFDRTEGGHISLTREGAHSRRRILHARGDATGEEIQRTLTRQVKREQKIDRRENHFVVDLLVWDERCRGVLAYDEQDQLRCFLGKFVVLATGGGGRLYRNTTNPEVATGDGFAIAYRAGAAVMDMEFVQFHPTALMVPGAAFFLISEAVRGEGAYLRNHKGERFMIHYHPLAELAPRDVVARAIVQELLKSGEDHVYLDLRHLTPDRVRQRFPKITATCRRFGLDLATDLIPVAPAAHYFMGGIKTDINGATTLPGLYACGETACVGVHGANRLASNSLLDGLVFGGRIVEATRGQLETVVLPRDLPELELRRSEQVLSRPLPEMVEELQEIMWQHVGLVRTAAGLKAALARIEAGKKDLSGPLQGRDACQTANMYWTAGLVAQAALIRTESRGGHYRSDYPFTDDAHWLKRVVLKYDGGQE</sequence>
<protein>
    <recommendedName>
        <fullName evidence="5 11">L-aspartate oxidase</fullName>
        <ecNumber evidence="4 11">1.4.3.16</ecNumber>
    </recommendedName>
</protein>
<evidence type="ECO:0000256" key="6">
    <source>
        <dbReference type="ARBA" id="ARBA00022630"/>
    </source>
</evidence>
<keyword evidence="8 13" id="KW-0274">FAD</keyword>
<evidence type="ECO:0000313" key="17">
    <source>
        <dbReference type="Proteomes" id="UP000189933"/>
    </source>
</evidence>
<evidence type="ECO:0000256" key="1">
    <source>
        <dbReference type="ARBA" id="ARBA00001974"/>
    </source>
</evidence>
<keyword evidence="6 13" id="KW-0285">Flavoprotein</keyword>
<comment type="function">
    <text evidence="13">Catalyzes the oxidation of L-aspartate to iminoaspartate.</text>
</comment>
<dbReference type="Pfam" id="PF00890">
    <property type="entry name" value="FAD_binding_2"/>
    <property type="match status" value="1"/>
</dbReference>
<dbReference type="NCBIfam" id="NF005701">
    <property type="entry name" value="PRK07512.1"/>
    <property type="match status" value="1"/>
</dbReference>
<evidence type="ECO:0000256" key="2">
    <source>
        <dbReference type="ARBA" id="ARBA00004950"/>
    </source>
</evidence>
<dbReference type="Proteomes" id="UP000189933">
    <property type="component" value="Unassembled WGS sequence"/>
</dbReference>
<dbReference type="PRINTS" id="PR00411">
    <property type="entry name" value="PNDRDTASEI"/>
</dbReference>
<dbReference type="UniPathway" id="UPA00253">
    <property type="reaction ID" value="UER00326"/>
</dbReference>
<dbReference type="AlphaFoldDB" id="A0A1T4RLU7"/>
<keyword evidence="7 13" id="KW-0662">Pyridine nucleotide biosynthesis</keyword>
<evidence type="ECO:0000313" key="16">
    <source>
        <dbReference type="EMBL" id="SKA16913.1"/>
    </source>
</evidence>
<proteinExistence type="inferred from homology"/>
<dbReference type="GO" id="GO:0034628">
    <property type="term" value="P:'de novo' NAD+ biosynthetic process from L-aspartate"/>
    <property type="evidence" value="ECO:0007669"/>
    <property type="project" value="TreeGrafter"/>
</dbReference>
<reference evidence="17" key="1">
    <citation type="submission" date="2017-02" db="EMBL/GenBank/DDBJ databases">
        <authorList>
            <person name="Varghese N."/>
            <person name="Submissions S."/>
        </authorList>
    </citation>
    <scope>NUCLEOTIDE SEQUENCE [LARGE SCALE GENOMIC DNA]</scope>
    <source>
        <strain evidence="17">DSM 16521</strain>
    </source>
</reference>
<dbReference type="Gene3D" id="3.50.50.60">
    <property type="entry name" value="FAD/NAD(P)-binding domain"/>
    <property type="match status" value="1"/>
</dbReference>
<evidence type="ECO:0000256" key="10">
    <source>
        <dbReference type="ARBA" id="ARBA00048305"/>
    </source>
</evidence>
<evidence type="ECO:0000256" key="8">
    <source>
        <dbReference type="ARBA" id="ARBA00022827"/>
    </source>
</evidence>
<evidence type="ECO:0000256" key="5">
    <source>
        <dbReference type="ARBA" id="ARBA00021901"/>
    </source>
</evidence>
<dbReference type="NCBIfam" id="TIGR00551">
    <property type="entry name" value="nadB"/>
    <property type="match status" value="1"/>
</dbReference>
<evidence type="ECO:0000256" key="3">
    <source>
        <dbReference type="ARBA" id="ARBA00008562"/>
    </source>
</evidence>
<dbReference type="SUPFAM" id="SSF56425">
    <property type="entry name" value="Succinate dehydrogenase/fumarate reductase flavoprotein, catalytic domain"/>
    <property type="match status" value="1"/>
</dbReference>
<comment type="similarity">
    <text evidence="3 13">Belongs to the FAD-dependent oxidoreductase 2 family. NadB subfamily.</text>
</comment>
<evidence type="ECO:0000256" key="9">
    <source>
        <dbReference type="ARBA" id="ARBA00023002"/>
    </source>
</evidence>
<keyword evidence="17" id="KW-1185">Reference proteome</keyword>
<comment type="pathway">
    <text evidence="2 13">Cofactor biosynthesis; NAD(+) biosynthesis; iminoaspartate from L-aspartate (oxidase route): step 1/1.</text>
</comment>
<dbReference type="GO" id="GO:0008734">
    <property type="term" value="F:L-aspartate oxidase activity"/>
    <property type="evidence" value="ECO:0007669"/>
    <property type="project" value="UniProtKB-UniRule"/>
</dbReference>
<dbReference type="PANTHER" id="PTHR42716:SF2">
    <property type="entry name" value="L-ASPARTATE OXIDASE, CHLOROPLASTIC"/>
    <property type="match status" value="1"/>
</dbReference>
<gene>
    <name evidence="16" type="ORF">SAMN02745885_02178</name>
</gene>
<dbReference type="InterPro" id="IPR005288">
    <property type="entry name" value="NadB"/>
</dbReference>
<dbReference type="PIRSF" id="PIRSF000171">
    <property type="entry name" value="SDHA_APRA_LASPO"/>
    <property type="match status" value="1"/>
</dbReference>
<evidence type="ECO:0000256" key="11">
    <source>
        <dbReference type="NCBIfam" id="TIGR00551"/>
    </source>
</evidence>
<dbReference type="InterPro" id="IPR036188">
    <property type="entry name" value="FAD/NAD-bd_sf"/>
</dbReference>
<dbReference type="InterPro" id="IPR027477">
    <property type="entry name" value="Succ_DH/fumarate_Rdtase_cat_sf"/>
</dbReference>
<dbReference type="OrthoDB" id="9806724at2"/>
<evidence type="ECO:0000256" key="12">
    <source>
        <dbReference type="PIRSR" id="PIRSR000171-1"/>
    </source>
</evidence>
<dbReference type="GO" id="GO:0005737">
    <property type="term" value="C:cytoplasm"/>
    <property type="evidence" value="ECO:0007669"/>
    <property type="project" value="UniProtKB-SubCell"/>
</dbReference>
<evidence type="ECO:0000259" key="15">
    <source>
        <dbReference type="Pfam" id="PF02910"/>
    </source>
</evidence>
<feature type="active site" description="Proton acceptor" evidence="12">
    <location>
        <position position="290"/>
    </location>
</feature>
<dbReference type="EMBL" id="FUXM01000032">
    <property type="protein sequence ID" value="SKA16913.1"/>
    <property type="molecule type" value="Genomic_DNA"/>
</dbReference>
<dbReference type="InterPro" id="IPR037099">
    <property type="entry name" value="Fum_R/Succ_DH_flav-like_C_sf"/>
</dbReference>
<dbReference type="InterPro" id="IPR015939">
    <property type="entry name" value="Fum_Rdtase/Succ_DH_flav-like_C"/>
</dbReference>
<dbReference type="SUPFAM" id="SSF46977">
    <property type="entry name" value="Succinate dehydrogenase/fumarate reductase flavoprotein C-terminal domain"/>
    <property type="match status" value="1"/>
</dbReference>
<evidence type="ECO:0000259" key="14">
    <source>
        <dbReference type="Pfam" id="PF00890"/>
    </source>
</evidence>
<dbReference type="Pfam" id="PF02910">
    <property type="entry name" value="Succ_DH_flav_C"/>
    <property type="match status" value="1"/>
</dbReference>
<comment type="subcellular location">
    <subcellularLocation>
        <location evidence="13">Cytoplasm</location>
    </subcellularLocation>
</comment>
<dbReference type="Gene3D" id="1.20.58.100">
    <property type="entry name" value="Fumarate reductase/succinate dehydrogenase flavoprotein-like, C-terminal domain"/>
    <property type="match status" value="1"/>
</dbReference>
<feature type="domain" description="FAD-dependent oxidoreductase 2 FAD-binding" evidence="14">
    <location>
        <begin position="20"/>
        <end position="392"/>
    </location>
</feature>
<evidence type="ECO:0000256" key="13">
    <source>
        <dbReference type="RuleBase" id="RU362049"/>
    </source>
</evidence>
<organism evidence="16 17">
    <name type="scientific">Carboxydocella sporoproducens DSM 16521</name>
    <dbReference type="NCBI Taxonomy" id="1121270"/>
    <lineage>
        <taxon>Bacteria</taxon>
        <taxon>Bacillati</taxon>
        <taxon>Bacillota</taxon>
        <taxon>Clostridia</taxon>
        <taxon>Eubacteriales</taxon>
        <taxon>Clostridiales Family XVI. Incertae Sedis</taxon>
        <taxon>Carboxydocella</taxon>
    </lineage>
</organism>
<keyword evidence="9 13" id="KW-0560">Oxidoreductase</keyword>
<dbReference type="SUPFAM" id="SSF51905">
    <property type="entry name" value="FAD/NAD(P)-binding domain"/>
    <property type="match status" value="1"/>
</dbReference>
<dbReference type="PANTHER" id="PTHR42716">
    <property type="entry name" value="L-ASPARTATE OXIDASE"/>
    <property type="match status" value="1"/>
</dbReference>
<dbReference type="RefSeq" id="WP_078666190.1">
    <property type="nucleotide sequence ID" value="NZ_FUXM01000032.1"/>
</dbReference>
<feature type="domain" description="Fumarate reductase/succinate dehydrogenase flavoprotein-like C-terminal" evidence="15">
    <location>
        <begin position="440"/>
        <end position="531"/>
    </location>
</feature>
<dbReference type="EC" id="1.4.3.16" evidence="4 11"/>
<dbReference type="Gene3D" id="3.90.700.10">
    <property type="entry name" value="Succinate dehydrogenase/fumarate reductase flavoprotein, catalytic domain"/>
    <property type="match status" value="1"/>
</dbReference>
<name>A0A1T4RLU7_9FIRM</name>
<dbReference type="PRINTS" id="PR00368">
    <property type="entry name" value="FADPNR"/>
</dbReference>
<dbReference type="InterPro" id="IPR003953">
    <property type="entry name" value="FAD-dep_OxRdtase_2_FAD-bd"/>
</dbReference>
<dbReference type="FunFam" id="3.90.700.10:FF:000002">
    <property type="entry name" value="L-aspartate oxidase"/>
    <property type="match status" value="1"/>
</dbReference>
<comment type="catalytic activity">
    <reaction evidence="10">
        <text>L-aspartate + O2 = iminosuccinate + H2O2</text>
        <dbReference type="Rhea" id="RHEA:25876"/>
        <dbReference type="ChEBI" id="CHEBI:15379"/>
        <dbReference type="ChEBI" id="CHEBI:16240"/>
        <dbReference type="ChEBI" id="CHEBI:29991"/>
        <dbReference type="ChEBI" id="CHEBI:77875"/>
        <dbReference type="EC" id="1.4.3.16"/>
    </reaction>
    <physiologicalReaction direction="left-to-right" evidence="10">
        <dbReference type="Rhea" id="RHEA:25877"/>
    </physiologicalReaction>
</comment>
<dbReference type="GO" id="GO:0033765">
    <property type="term" value="F:steroid dehydrogenase activity, acting on the CH-CH group of donors"/>
    <property type="evidence" value="ECO:0007669"/>
    <property type="project" value="UniProtKB-ARBA"/>
</dbReference>
<evidence type="ECO:0000256" key="4">
    <source>
        <dbReference type="ARBA" id="ARBA00012173"/>
    </source>
</evidence>
<evidence type="ECO:0000256" key="7">
    <source>
        <dbReference type="ARBA" id="ARBA00022642"/>
    </source>
</evidence>